<keyword evidence="6" id="KW-0946">Virion</keyword>
<accession>A0A6C0EVB7</accession>
<dbReference type="GO" id="GO:0044423">
    <property type="term" value="C:virion component"/>
    <property type="evidence" value="ECO:0007669"/>
    <property type="project" value="UniProtKB-KW"/>
</dbReference>
<name>A0A6C0EVB7_9ZZZZ</name>
<dbReference type="InterPro" id="IPR045355">
    <property type="entry name" value="PolyA_pol_cat_su"/>
</dbReference>
<evidence type="ECO:0000256" key="6">
    <source>
        <dbReference type="ARBA" id="ARBA00022844"/>
    </source>
</evidence>
<keyword evidence="3" id="KW-0808">Transferase</keyword>
<proteinExistence type="predicted"/>
<keyword evidence="5" id="KW-0067">ATP-binding</keyword>
<evidence type="ECO:0000256" key="1">
    <source>
        <dbReference type="ARBA" id="ARBA00004328"/>
    </source>
</evidence>
<protein>
    <recommendedName>
        <fullName evidence="8">Poly(A) polymerase catalytic subunit domain-containing protein</fullName>
    </recommendedName>
</protein>
<keyword evidence="4" id="KW-0547">Nucleotide-binding</keyword>
<evidence type="ECO:0000256" key="5">
    <source>
        <dbReference type="ARBA" id="ARBA00022840"/>
    </source>
</evidence>
<feature type="domain" description="Poly(A) polymerase catalytic subunit" evidence="8">
    <location>
        <begin position="48"/>
        <end position="175"/>
    </location>
</feature>
<dbReference type="GO" id="GO:0016740">
    <property type="term" value="F:transferase activity"/>
    <property type="evidence" value="ECO:0007669"/>
    <property type="project" value="UniProtKB-KW"/>
</dbReference>
<organism evidence="9">
    <name type="scientific">viral metagenome</name>
    <dbReference type="NCBI Taxonomy" id="1070528"/>
    <lineage>
        <taxon>unclassified sequences</taxon>
        <taxon>metagenomes</taxon>
        <taxon>organismal metagenomes</taxon>
    </lineage>
</organism>
<keyword evidence="7" id="KW-0804">Transcription</keyword>
<evidence type="ECO:0000259" key="8">
    <source>
        <dbReference type="Pfam" id="PF19244"/>
    </source>
</evidence>
<dbReference type="EMBL" id="MN738958">
    <property type="protein sequence ID" value="QHT33116.1"/>
    <property type="molecule type" value="Genomic_DNA"/>
</dbReference>
<evidence type="ECO:0000256" key="3">
    <source>
        <dbReference type="ARBA" id="ARBA00022679"/>
    </source>
</evidence>
<evidence type="ECO:0000256" key="2">
    <source>
        <dbReference type="ARBA" id="ARBA00022664"/>
    </source>
</evidence>
<reference evidence="9" key="1">
    <citation type="journal article" date="2020" name="Nature">
        <title>Giant virus diversity and host interactions through global metagenomics.</title>
        <authorList>
            <person name="Schulz F."/>
            <person name="Roux S."/>
            <person name="Paez-Espino D."/>
            <person name="Jungbluth S."/>
            <person name="Walsh D.A."/>
            <person name="Denef V.J."/>
            <person name="McMahon K.D."/>
            <person name="Konstantinidis K.T."/>
            <person name="Eloe-Fadrosh E.A."/>
            <person name="Kyrpides N.C."/>
            <person name="Woyke T."/>
        </authorList>
    </citation>
    <scope>NUCLEOTIDE SEQUENCE</scope>
    <source>
        <strain evidence="9">GVMAG-M-3300009161-34</strain>
    </source>
</reference>
<comment type="subcellular location">
    <subcellularLocation>
        <location evidence="1">Virion</location>
    </subcellularLocation>
</comment>
<dbReference type="GO" id="GO:0005524">
    <property type="term" value="F:ATP binding"/>
    <property type="evidence" value="ECO:0007669"/>
    <property type="project" value="UniProtKB-KW"/>
</dbReference>
<evidence type="ECO:0000313" key="9">
    <source>
        <dbReference type="EMBL" id="QHT33116.1"/>
    </source>
</evidence>
<evidence type="ECO:0000256" key="7">
    <source>
        <dbReference type="ARBA" id="ARBA00023163"/>
    </source>
</evidence>
<sequence length="565" mass="65727">MFNNSPDSNILYYENRELELLKNAMNIEAKKRGERIAQNPVMKQIISVLEKFIRDKKLVCYGGTAINNILPESEQFYNRNLEIPDYDFFSPNAINDAKELADIYFRQGFSDVEAKAGVHYGTYKVFVNFFQIADITQLDSKLFSSLKRNALVKDKILYSPPNFLRMAMYLELSRPGGDISRWEKVFKRLNLLNRHYSLKAVNCDPDTFKHSLTARSYNKQFQYEKEKIQTTIKNIASKEKLVFIGGYANVLYSRYLQNNERRYLEEIPDFDLLSNSPDKTAKAIKEALEKQDIRNITIETKAAIPEYLSTHYEVRVGSQPVAYVYKPLACHSYNSIKVNGKIFRVATIDTMMSFYLLFLYAERPYYNPRRTLCLCEYLFKIQQKNRLKQTGLLRRFSVTCYGKQKTLEDIRNEKAKQYKRLKTKKKSKEYSRWFLRYNPELNPANKPYIKHDKTEEDIINEAKLALEAKVLTSKAIINGIEGIEGIEGLNKLKLSKKHKTDTPSPMTPIKTPTALRIKKLKNKTVRMLSSIRGTKLSSISRSRKNKEIDNLLFVEKDILPSMGSD</sequence>
<dbReference type="AlphaFoldDB" id="A0A6C0EVB7"/>
<dbReference type="Pfam" id="PF19244">
    <property type="entry name" value="Poly_A_pol_cat"/>
    <property type="match status" value="1"/>
</dbReference>
<evidence type="ECO:0000256" key="4">
    <source>
        <dbReference type="ARBA" id="ARBA00022741"/>
    </source>
</evidence>
<keyword evidence="2" id="KW-0507">mRNA processing</keyword>
<dbReference type="GO" id="GO:0006397">
    <property type="term" value="P:mRNA processing"/>
    <property type="evidence" value="ECO:0007669"/>
    <property type="project" value="UniProtKB-KW"/>
</dbReference>